<dbReference type="InParanoid" id="W0RRT8"/>
<accession>W0RRT8</accession>
<dbReference type="EMBL" id="CP007130">
    <property type="protein sequence ID" value="AHG93416.1"/>
    <property type="molecule type" value="Genomic_DNA"/>
</dbReference>
<dbReference type="AlphaFoldDB" id="W0RRT8"/>
<evidence type="ECO:0000256" key="1">
    <source>
        <dbReference type="SAM" id="Phobius"/>
    </source>
</evidence>
<reference evidence="2 3" key="1">
    <citation type="journal article" date="2014" name="Genome Announc.">
        <title>Genome Sequence and Methylome of Soil Bacterium Gemmatirosa kalamazoonensis KBS708T, a Member of the Rarely Cultivated Gemmatimonadetes Phylum.</title>
        <authorList>
            <person name="Debruyn J.M."/>
            <person name="Radosevich M."/>
            <person name="Wommack K.E."/>
            <person name="Polson S.W."/>
            <person name="Hauser L.J."/>
            <person name="Fawaz M.N."/>
            <person name="Korlach J."/>
            <person name="Tsai Y.C."/>
        </authorList>
    </citation>
    <scope>NUCLEOTIDE SEQUENCE [LARGE SCALE GENOMIC DNA]</scope>
    <source>
        <strain evidence="2 3">KBS708</strain>
        <plasmid evidence="3">Plasmid 2</plasmid>
    </source>
</reference>
<sequence length="105" mass="11569">MRVLWTLLKIVIGLAIAIPLGMLALALTLGVLGTLFGLAMLALKLACIALVGYGAFRILRRVVGRSPRHRSPRDREPLVRELPAPDPYYRAAMRELDAELGHSVR</sequence>
<protein>
    <submittedName>
        <fullName evidence="2">Uncharacterized protein</fullName>
    </submittedName>
</protein>
<dbReference type="KEGG" id="gba:J421_5881"/>
<evidence type="ECO:0000313" key="3">
    <source>
        <dbReference type="Proteomes" id="UP000019151"/>
    </source>
</evidence>
<organism evidence="2 3">
    <name type="scientific">Gemmatirosa kalamazoonensis</name>
    <dbReference type="NCBI Taxonomy" id="861299"/>
    <lineage>
        <taxon>Bacteria</taxon>
        <taxon>Pseudomonadati</taxon>
        <taxon>Gemmatimonadota</taxon>
        <taxon>Gemmatimonadia</taxon>
        <taxon>Gemmatimonadales</taxon>
        <taxon>Gemmatimonadaceae</taxon>
        <taxon>Gemmatirosa</taxon>
    </lineage>
</organism>
<dbReference type="RefSeq" id="WP_025414721.1">
    <property type="nucleotide sequence ID" value="NZ_CP007130.1"/>
</dbReference>
<keyword evidence="1" id="KW-1133">Transmembrane helix</keyword>
<evidence type="ECO:0000313" key="2">
    <source>
        <dbReference type="EMBL" id="AHG93416.1"/>
    </source>
</evidence>
<keyword evidence="1" id="KW-0812">Transmembrane</keyword>
<keyword evidence="2" id="KW-0614">Plasmid</keyword>
<feature type="transmembrane region" description="Helical" evidence="1">
    <location>
        <begin position="35"/>
        <end position="56"/>
    </location>
</feature>
<keyword evidence="3" id="KW-1185">Reference proteome</keyword>
<keyword evidence="1" id="KW-0472">Membrane</keyword>
<proteinExistence type="predicted"/>
<gene>
    <name evidence="2" type="ORF">J421_5881</name>
</gene>
<dbReference type="Proteomes" id="UP000019151">
    <property type="component" value="Plasmid 2"/>
</dbReference>
<feature type="transmembrane region" description="Helical" evidence="1">
    <location>
        <begin position="7"/>
        <end position="29"/>
    </location>
</feature>
<name>W0RRT8_9BACT</name>
<geneLocation type="plasmid" evidence="2 3">
    <name>2</name>
</geneLocation>
<dbReference type="HOGENOM" id="CLU_2232681_0_0_0"/>